<organism evidence="2 3">
    <name type="scientific">Aphanomyces astaci</name>
    <name type="common">Crayfish plague agent</name>
    <dbReference type="NCBI Taxonomy" id="112090"/>
    <lineage>
        <taxon>Eukaryota</taxon>
        <taxon>Sar</taxon>
        <taxon>Stramenopiles</taxon>
        <taxon>Oomycota</taxon>
        <taxon>Saprolegniomycetes</taxon>
        <taxon>Saprolegniales</taxon>
        <taxon>Verrucalvaceae</taxon>
        <taxon>Aphanomyces</taxon>
    </lineage>
</organism>
<gene>
    <name evidence="2" type="ORF">DYB35_006457</name>
</gene>
<feature type="compositionally biased region" description="Polar residues" evidence="1">
    <location>
        <begin position="173"/>
        <end position="182"/>
    </location>
</feature>
<evidence type="ECO:0000313" key="2">
    <source>
        <dbReference type="EMBL" id="RHY90594.1"/>
    </source>
</evidence>
<protein>
    <submittedName>
        <fullName evidence="2">Uncharacterized protein</fullName>
    </submittedName>
</protein>
<feature type="compositionally biased region" description="Basic and acidic residues" evidence="1">
    <location>
        <begin position="192"/>
        <end position="205"/>
    </location>
</feature>
<name>A0A418D757_APHAT</name>
<comment type="caution">
    <text evidence="2">The sequence shown here is derived from an EMBL/GenBank/DDBJ whole genome shotgun (WGS) entry which is preliminary data.</text>
</comment>
<dbReference type="Proteomes" id="UP000285712">
    <property type="component" value="Unassembled WGS sequence"/>
</dbReference>
<dbReference type="VEuPathDB" id="FungiDB:H257_06861"/>
<dbReference type="EMBL" id="QUTG01003694">
    <property type="protein sequence ID" value="RHY90594.1"/>
    <property type="molecule type" value="Genomic_DNA"/>
</dbReference>
<feature type="region of interest" description="Disordered" evidence="1">
    <location>
        <begin position="84"/>
        <end position="107"/>
    </location>
</feature>
<evidence type="ECO:0000313" key="3">
    <source>
        <dbReference type="Proteomes" id="UP000285712"/>
    </source>
</evidence>
<dbReference type="AlphaFoldDB" id="A0A418D757"/>
<evidence type="ECO:0000256" key="1">
    <source>
        <dbReference type="SAM" id="MobiDB-lite"/>
    </source>
</evidence>
<accession>A0A418D757</accession>
<feature type="compositionally biased region" description="Basic and acidic residues" evidence="1">
    <location>
        <begin position="218"/>
        <end position="228"/>
    </location>
</feature>
<proteinExistence type="predicted"/>
<sequence>MVIGLVAGSQSIHEGYCIRIGECFRIADIRKIGFEGSSHSNLRARNKGERATMADDKEKAKAYKKQYYQANREKELQRMKQWREANKDKSKQYYQANKDKSKQYYQANKDKSKQYYQANREKMKAQQKQYYQANREKQLQRMKQWREANWEEIKAQDRKRRAQKREYEHLAQQGFTHTQKSPLEQRLNPATNKDKAVSSRDDETTARASRAASRHRKLQADPSHDQNTKVDASPPPPQGPDTDVTPCTVVYLDPVVFSLKVYKKSFGQQPTRVEFSLIPQEYSFLGAEQGCRSCPSQPAIVSSGKYPPTAMHEGHQGPRICALCHELMFLRHCGHLWKNQGSATKSCAPPLAVPRVVEEFVV</sequence>
<reference evidence="2 3" key="1">
    <citation type="submission" date="2018-08" db="EMBL/GenBank/DDBJ databases">
        <title>Aphanomyces genome sequencing and annotation.</title>
        <authorList>
            <person name="Minardi D."/>
            <person name="Oidtmann B."/>
            <person name="Van Der Giezen M."/>
            <person name="Studholme D.J."/>
        </authorList>
    </citation>
    <scope>NUCLEOTIDE SEQUENCE [LARGE SCALE GENOMIC DNA]</scope>
    <source>
        <strain evidence="2 3">Sv</strain>
    </source>
</reference>
<feature type="region of interest" description="Disordered" evidence="1">
    <location>
        <begin position="171"/>
        <end position="245"/>
    </location>
</feature>